<dbReference type="AlphaFoldDB" id="A0A6M0CK34"/>
<organism evidence="1 2">
    <name type="scientific">Spongiivirga citrea</name>
    <dbReference type="NCBI Taxonomy" id="1481457"/>
    <lineage>
        <taxon>Bacteria</taxon>
        <taxon>Pseudomonadati</taxon>
        <taxon>Bacteroidota</taxon>
        <taxon>Flavobacteriia</taxon>
        <taxon>Flavobacteriales</taxon>
        <taxon>Flavobacteriaceae</taxon>
        <taxon>Spongiivirga</taxon>
    </lineage>
</organism>
<dbReference type="Proteomes" id="UP000474296">
    <property type="component" value="Unassembled WGS sequence"/>
</dbReference>
<reference evidence="1 2" key="1">
    <citation type="submission" date="2020-01" db="EMBL/GenBank/DDBJ databases">
        <title>Spongiivirga citrea KCTC 32990T.</title>
        <authorList>
            <person name="Wang G."/>
        </authorList>
    </citation>
    <scope>NUCLEOTIDE SEQUENCE [LARGE SCALE GENOMIC DNA]</scope>
    <source>
        <strain evidence="1 2">KCTC 32990</strain>
    </source>
</reference>
<sequence>MKKTMGMVIMLLTAMVYSQEQSFSPTKKNEFKANAAYLIAGVAELGYERLLNEESAIGVSLAFAVEEEEFLRLLITPYYRLYFGEKPAAGFFVEGFAMYNRLQDNDFFDIGLGGMPVEPPVQDSFALGFSIGGKFLSRKGFVAEVYGGIGRNFGNNDLFEFVPRVGVTLGKRF</sequence>
<protein>
    <submittedName>
        <fullName evidence="1">DUF3575 domain-containing protein</fullName>
    </submittedName>
</protein>
<evidence type="ECO:0000313" key="2">
    <source>
        <dbReference type="Proteomes" id="UP000474296"/>
    </source>
</evidence>
<accession>A0A6M0CK34</accession>
<proteinExistence type="predicted"/>
<evidence type="ECO:0000313" key="1">
    <source>
        <dbReference type="EMBL" id="NER18318.1"/>
    </source>
</evidence>
<name>A0A6M0CK34_9FLAO</name>
<gene>
    <name evidence="1" type="ORF">GWK10_13940</name>
</gene>
<comment type="caution">
    <text evidence="1">The sequence shown here is derived from an EMBL/GenBank/DDBJ whole genome shotgun (WGS) entry which is preliminary data.</text>
</comment>
<dbReference type="RefSeq" id="WP_164032991.1">
    <property type="nucleotide sequence ID" value="NZ_JAABOQ010000005.1"/>
</dbReference>
<keyword evidence="2" id="KW-1185">Reference proteome</keyword>
<dbReference type="EMBL" id="JAABOQ010000005">
    <property type="protein sequence ID" value="NER18318.1"/>
    <property type="molecule type" value="Genomic_DNA"/>
</dbReference>